<dbReference type="EMBL" id="OU900094">
    <property type="protein sequence ID" value="CAG9854706.1"/>
    <property type="molecule type" value="Genomic_DNA"/>
</dbReference>
<proteinExistence type="predicted"/>
<dbReference type="Proteomes" id="UP001153712">
    <property type="component" value="Chromosome 1"/>
</dbReference>
<dbReference type="AlphaFoldDB" id="A0A9N9TFA4"/>
<keyword evidence="3" id="KW-1185">Reference proteome</keyword>
<reference evidence="2" key="1">
    <citation type="submission" date="2022-01" db="EMBL/GenBank/DDBJ databases">
        <authorList>
            <person name="King R."/>
        </authorList>
    </citation>
    <scope>NUCLEOTIDE SEQUENCE</scope>
</reference>
<evidence type="ECO:0000256" key="1">
    <source>
        <dbReference type="SAM" id="SignalP"/>
    </source>
</evidence>
<accession>A0A9N9TFA4</accession>
<evidence type="ECO:0000313" key="3">
    <source>
        <dbReference type="Proteomes" id="UP001153712"/>
    </source>
</evidence>
<feature type="chain" id="PRO_5040260059" evidence="1">
    <location>
        <begin position="23"/>
        <end position="91"/>
    </location>
</feature>
<protein>
    <submittedName>
        <fullName evidence="2">Uncharacterized protein</fullName>
    </submittedName>
</protein>
<feature type="signal peptide" evidence="1">
    <location>
        <begin position="1"/>
        <end position="22"/>
    </location>
</feature>
<gene>
    <name evidence="2" type="ORF">PHYEVI_LOCUS1166</name>
</gene>
<name>A0A9N9TFA4_PHYSR</name>
<evidence type="ECO:0000313" key="2">
    <source>
        <dbReference type="EMBL" id="CAG9854706.1"/>
    </source>
</evidence>
<organism evidence="2 3">
    <name type="scientific">Phyllotreta striolata</name>
    <name type="common">Striped flea beetle</name>
    <name type="synonym">Crioceris striolata</name>
    <dbReference type="NCBI Taxonomy" id="444603"/>
    <lineage>
        <taxon>Eukaryota</taxon>
        <taxon>Metazoa</taxon>
        <taxon>Ecdysozoa</taxon>
        <taxon>Arthropoda</taxon>
        <taxon>Hexapoda</taxon>
        <taxon>Insecta</taxon>
        <taxon>Pterygota</taxon>
        <taxon>Neoptera</taxon>
        <taxon>Endopterygota</taxon>
        <taxon>Coleoptera</taxon>
        <taxon>Polyphaga</taxon>
        <taxon>Cucujiformia</taxon>
        <taxon>Chrysomeloidea</taxon>
        <taxon>Chrysomelidae</taxon>
        <taxon>Galerucinae</taxon>
        <taxon>Alticini</taxon>
        <taxon>Phyllotreta</taxon>
    </lineage>
</organism>
<sequence length="91" mass="10527">MLGKYLFTILMGLVLLNAVVSSDSDSKIWTPDEFEALLKRIGELKTRNSHPAPETTTEFEINMRNIFKVDCFEGYKLVHGRCRRVHRNKSL</sequence>
<keyword evidence="1" id="KW-0732">Signal</keyword>